<keyword evidence="2" id="KW-1185">Reference proteome</keyword>
<proteinExistence type="predicted"/>
<dbReference type="RefSeq" id="WP_309805348.1">
    <property type="nucleotide sequence ID" value="NZ_JAVDRD010000005.1"/>
</dbReference>
<protein>
    <recommendedName>
        <fullName evidence="3">DUF2158 domain-containing protein</fullName>
    </recommendedName>
</protein>
<accession>A0ABU1MMH9</accession>
<evidence type="ECO:0000313" key="2">
    <source>
        <dbReference type="Proteomes" id="UP001184150"/>
    </source>
</evidence>
<evidence type="ECO:0000313" key="1">
    <source>
        <dbReference type="EMBL" id="MDR6511482.1"/>
    </source>
</evidence>
<name>A0ABU1MMH9_9SPHN</name>
<evidence type="ECO:0008006" key="3">
    <source>
        <dbReference type="Google" id="ProtNLM"/>
    </source>
</evidence>
<dbReference type="EMBL" id="JAVDRD010000005">
    <property type="protein sequence ID" value="MDR6511482.1"/>
    <property type="molecule type" value="Genomic_DNA"/>
</dbReference>
<sequence>MTQAAPDRLDSATCEPSLARRVRVTVNGDMLRCVTAYDATAGWVEILAHADNGFLEHCDGDFVKRRIYGKIRAVLMPEREI</sequence>
<comment type="caution">
    <text evidence="1">The sequence shown here is derived from an EMBL/GenBank/DDBJ whole genome shotgun (WGS) entry which is preliminary data.</text>
</comment>
<organism evidence="1 2">
    <name type="scientific">Novosphingobium capsulatum</name>
    <dbReference type="NCBI Taxonomy" id="13688"/>
    <lineage>
        <taxon>Bacteria</taxon>
        <taxon>Pseudomonadati</taxon>
        <taxon>Pseudomonadota</taxon>
        <taxon>Alphaproteobacteria</taxon>
        <taxon>Sphingomonadales</taxon>
        <taxon>Sphingomonadaceae</taxon>
        <taxon>Novosphingobium</taxon>
    </lineage>
</organism>
<dbReference type="Proteomes" id="UP001184150">
    <property type="component" value="Unassembled WGS sequence"/>
</dbReference>
<reference evidence="1 2" key="1">
    <citation type="submission" date="2023-07" db="EMBL/GenBank/DDBJ databases">
        <title>Sorghum-associated microbial communities from plants grown in Nebraska, USA.</title>
        <authorList>
            <person name="Schachtman D."/>
        </authorList>
    </citation>
    <scope>NUCLEOTIDE SEQUENCE [LARGE SCALE GENOMIC DNA]</scope>
    <source>
        <strain evidence="1 2">DS1027</strain>
    </source>
</reference>
<gene>
    <name evidence="1" type="ORF">J2792_002354</name>
</gene>